<evidence type="ECO:0000256" key="1">
    <source>
        <dbReference type="SAM" id="Phobius"/>
    </source>
</evidence>
<dbReference type="AlphaFoldDB" id="A0A7K6H154"/>
<feature type="transmembrane region" description="Helical" evidence="1">
    <location>
        <begin position="91"/>
        <end position="109"/>
    </location>
</feature>
<evidence type="ECO:0000313" key="2">
    <source>
        <dbReference type="EMBL" id="NWV69310.1"/>
    </source>
</evidence>
<proteinExistence type="predicted"/>
<organism evidence="2 3">
    <name type="scientific">Malurus elegans</name>
    <name type="common">Red-winged fairywren</name>
    <dbReference type="NCBI Taxonomy" id="720584"/>
    <lineage>
        <taxon>Eukaryota</taxon>
        <taxon>Metazoa</taxon>
        <taxon>Chordata</taxon>
        <taxon>Craniata</taxon>
        <taxon>Vertebrata</taxon>
        <taxon>Euteleostomi</taxon>
        <taxon>Archelosauria</taxon>
        <taxon>Archosauria</taxon>
        <taxon>Dinosauria</taxon>
        <taxon>Saurischia</taxon>
        <taxon>Theropoda</taxon>
        <taxon>Coelurosauria</taxon>
        <taxon>Aves</taxon>
        <taxon>Neognathae</taxon>
        <taxon>Neoaves</taxon>
        <taxon>Telluraves</taxon>
        <taxon>Australaves</taxon>
        <taxon>Passeriformes</taxon>
        <taxon>Meliphagoidea</taxon>
        <taxon>Maluridae</taxon>
        <taxon>Malurus</taxon>
    </lineage>
</organism>
<keyword evidence="1" id="KW-0812">Transmembrane</keyword>
<dbReference type="InterPro" id="IPR013783">
    <property type="entry name" value="Ig-like_fold"/>
</dbReference>
<keyword evidence="1" id="KW-1133">Transmembrane helix</keyword>
<reference evidence="2 3" key="1">
    <citation type="submission" date="2019-09" db="EMBL/GenBank/DDBJ databases">
        <title>Bird 10,000 Genomes (B10K) Project - Family phase.</title>
        <authorList>
            <person name="Zhang G."/>
        </authorList>
    </citation>
    <scope>NUCLEOTIDE SEQUENCE [LARGE SCALE GENOMIC DNA]</scope>
    <source>
        <strain evidence="2">B10K-DU-029-44</strain>
        <tissue evidence="2">Heart</tissue>
    </source>
</reference>
<name>A0A7K6H154_9PASS</name>
<dbReference type="EMBL" id="VZRP01017973">
    <property type="protein sequence ID" value="NWV69310.1"/>
    <property type="molecule type" value="Genomic_DNA"/>
</dbReference>
<comment type="caution">
    <text evidence="2">The sequence shown here is derived from an EMBL/GenBank/DDBJ whole genome shotgun (WGS) entry which is preliminary data.</text>
</comment>
<feature type="non-terminal residue" evidence="2">
    <location>
        <position position="1"/>
    </location>
</feature>
<gene>
    <name evidence="2" type="primary">Sema7a</name>
    <name evidence="2" type="ORF">MALELE_R15007</name>
</gene>
<evidence type="ECO:0000313" key="3">
    <source>
        <dbReference type="Proteomes" id="UP000564407"/>
    </source>
</evidence>
<keyword evidence="3" id="KW-1185">Reference proteome</keyword>
<keyword evidence="1" id="KW-0472">Membrane</keyword>
<dbReference type="Proteomes" id="UP000564407">
    <property type="component" value="Unassembled WGS sequence"/>
</dbReference>
<protein>
    <submittedName>
        <fullName evidence="2">SEM7A protein</fullName>
    </submittedName>
</protein>
<sequence>LPFSRYYLNCSIESRYATYTWYHEDALVRSCNSSHAQRGCFHFIPSVGRQHYGHYVCVSEEDGFRQALVKERLLDRLGLLSRRGGTGAVPAVSWSLLVMVVAVVVAKLFH</sequence>
<accession>A0A7K6H154</accession>
<dbReference type="SUPFAM" id="SSF48726">
    <property type="entry name" value="Immunoglobulin"/>
    <property type="match status" value="1"/>
</dbReference>
<feature type="non-terminal residue" evidence="2">
    <location>
        <position position="110"/>
    </location>
</feature>
<dbReference type="InterPro" id="IPR036179">
    <property type="entry name" value="Ig-like_dom_sf"/>
</dbReference>
<dbReference type="Gene3D" id="2.60.40.10">
    <property type="entry name" value="Immunoglobulins"/>
    <property type="match status" value="1"/>
</dbReference>